<dbReference type="PANTHER" id="PTHR30146:SF151">
    <property type="entry name" value="HTH-TYPE TRANSCRIPTIONAL REPRESSOR CYTR"/>
    <property type="match status" value="1"/>
</dbReference>
<dbReference type="CDD" id="cd06267">
    <property type="entry name" value="PBP1_LacI_sugar_binding-like"/>
    <property type="match status" value="1"/>
</dbReference>
<dbReference type="Pfam" id="PF13407">
    <property type="entry name" value="Peripla_BP_4"/>
    <property type="match status" value="1"/>
</dbReference>
<keyword evidence="1" id="KW-0678">Repressor</keyword>
<name>A0A0E1NMV8_YERPA</name>
<evidence type="ECO:0000313" key="7">
    <source>
        <dbReference type="Proteomes" id="UP000001971"/>
    </source>
</evidence>
<evidence type="ECO:0000256" key="1">
    <source>
        <dbReference type="ARBA" id="ARBA00022491"/>
    </source>
</evidence>
<dbReference type="RefSeq" id="WP_002210220.1">
    <property type="nucleotide sequence ID" value="NC_008150.1"/>
</dbReference>
<evidence type="ECO:0000256" key="4">
    <source>
        <dbReference type="ARBA" id="ARBA00023163"/>
    </source>
</evidence>
<dbReference type="GO" id="GO:0003700">
    <property type="term" value="F:DNA-binding transcription factor activity"/>
    <property type="evidence" value="ECO:0007669"/>
    <property type="project" value="TreeGrafter"/>
</dbReference>
<keyword evidence="4" id="KW-0804">Transcription</keyword>
<dbReference type="Proteomes" id="UP000001971">
    <property type="component" value="Chromosome"/>
</dbReference>
<dbReference type="KEGG" id="ypa:YPA_1993"/>
<dbReference type="AlphaFoldDB" id="A0A0E1NMV8"/>
<dbReference type="PROSITE" id="PS50932">
    <property type="entry name" value="HTH_LACI_2"/>
    <property type="match status" value="1"/>
</dbReference>
<evidence type="ECO:0000259" key="5">
    <source>
        <dbReference type="PROSITE" id="PS50932"/>
    </source>
</evidence>
<evidence type="ECO:0000256" key="3">
    <source>
        <dbReference type="ARBA" id="ARBA00023125"/>
    </source>
</evidence>
<dbReference type="InterPro" id="IPR000843">
    <property type="entry name" value="HTH_LacI"/>
</dbReference>
<protein>
    <submittedName>
        <fullName evidence="6">Transcriptional regulator, LacI family</fullName>
    </submittedName>
</protein>
<feature type="domain" description="HTH lacI-type" evidence="5">
    <location>
        <begin position="8"/>
        <end position="62"/>
    </location>
</feature>
<organism evidence="6 7">
    <name type="scientific">Yersinia pestis bv. Antiqua (strain Antiqua)</name>
    <dbReference type="NCBI Taxonomy" id="360102"/>
    <lineage>
        <taxon>Bacteria</taxon>
        <taxon>Pseudomonadati</taxon>
        <taxon>Pseudomonadota</taxon>
        <taxon>Gammaproteobacteria</taxon>
        <taxon>Enterobacterales</taxon>
        <taxon>Yersiniaceae</taxon>
        <taxon>Yersinia</taxon>
    </lineage>
</organism>
<dbReference type="SMART" id="SM00354">
    <property type="entry name" value="HTH_LACI"/>
    <property type="match status" value="1"/>
</dbReference>
<proteinExistence type="predicted"/>
<evidence type="ECO:0000313" key="6">
    <source>
        <dbReference type="EMBL" id="ABG13959.1"/>
    </source>
</evidence>
<dbReference type="GO" id="GO:0055085">
    <property type="term" value="P:transmembrane transport"/>
    <property type="evidence" value="ECO:0007669"/>
    <property type="project" value="UniProtKB-ARBA"/>
</dbReference>
<dbReference type="InterPro" id="IPR025997">
    <property type="entry name" value="SBP_2_dom"/>
</dbReference>
<dbReference type="InterPro" id="IPR010982">
    <property type="entry name" value="Lambda_DNA-bd_dom_sf"/>
</dbReference>
<dbReference type="GeneID" id="57976187"/>
<dbReference type="PATRIC" id="fig|360102.15.peg.617"/>
<sequence length="334" mass="37496">MSKAYSNATIVDIARRANVTNITVSRTFNQPGLVKQETREKIHAIAKELNYVPNAFAQGLKRSSSQIIGIVTSSMYNPFYSELIQTVSRIARTQCYQIMLFDTDGSEEAEMEAIQALFGYKACGILLSPVRDDKNYQPAYLDLAETYRVPLILIDRDIYNRQLSGVFLNNKEIGLLAGKYLSEQPERKMLIIGGPAESEITRVRIEGIINALENKKNDVHIINGDYDFISQEAAVRDYLSVPQNQPDYIIGLNGILTLGAIAICHELKIYNNIKFFSIDEPPKAADYGLHIAGVYHDTQMLGEIAAELLFNAIKKPHNDQAVRREFFTGSLLTH</sequence>
<dbReference type="Pfam" id="PF00356">
    <property type="entry name" value="LacI"/>
    <property type="match status" value="1"/>
</dbReference>
<keyword evidence="2" id="KW-0805">Transcription regulation</keyword>
<dbReference type="SUPFAM" id="SSF53822">
    <property type="entry name" value="Periplasmic binding protein-like I"/>
    <property type="match status" value="1"/>
</dbReference>
<gene>
    <name evidence="6" type="ordered locus">YPA_1993</name>
</gene>
<dbReference type="HOGENOM" id="CLU_037628_6_0_6"/>
<dbReference type="InterPro" id="IPR028082">
    <property type="entry name" value="Peripla_BP_I"/>
</dbReference>
<evidence type="ECO:0000256" key="2">
    <source>
        <dbReference type="ARBA" id="ARBA00023015"/>
    </source>
</evidence>
<dbReference type="GO" id="GO:0000976">
    <property type="term" value="F:transcription cis-regulatory region binding"/>
    <property type="evidence" value="ECO:0007669"/>
    <property type="project" value="TreeGrafter"/>
</dbReference>
<dbReference type="EMBL" id="CP000308">
    <property type="protein sequence ID" value="ABG13959.1"/>
    <property type="molecule type" value="Genomic_DNA"/>
</dbReference>
<accession>A0A0E1NMV8</accession>
<dbReference type="Gene3D" id="1.10.260.40">
    <property type="entry name" value="lambda repressor-like DNA-binding domains"/>
    <property type="match status" value="1"/>
</dbReference>
<keyword evidence="3" id="KW-0238">DNA-binding</keyword>
<dbReference type="SUPFAM" id="SSF47413">
    <property type="entry name" value="lambda repressor-like DNA-binding domains"/>
    <property type="match status" value="1"/>
</dbReference>
<dbReference type="CDD" id="cd01392">
    <property type="entry name" value="HTH_LacI"/>
    <property type="match status" value="1"/>
</dbReference>
<dbReference type="PANTHER" id="PTHR30146">
    <property type="entry name" value="LACI-RELATED TRANSCRIPTIONAL REPRESSOR"/>
    <property type="match status" value="1"/>
</dbReference>
<dbReference type="Gene3D" id="3.40.50.2300">
    <property type="match status" value="2"/>
</dbReference>
<reference evidence="6 7" key="1">
    <citation type="journal article" date="2006" name="J. Bacteriol.">
        <title>Complete genome sequence of Yersinia pestis strains Antiqua and Nepal516: evidence of gene reduction in an emerging pathogen.</title>
        <authorList>
            <person name="Chain P.S."/>
            <person name="Hu P."/>
            <person name="Malfatti S.A."/>
            <person name="Radnedge L."/>
            <person name="Larimer F."/>
            <person name="Vergez L.M."/>
            <person name="Worsham P."/>
            <person name="Chu M.C."/>
            <person name="Andersen G.L."/>
        </authorList>
    </citation>
    <scope>NUCLEOTIDE SEQUENCE [LARGE SCALE GENOMIC DNA]</scope>
    <source>
        <strain evidence="6 7">Antiqua</strain>
    </source>
</reference>